<evidence type="ECO:0000313" key="1">
    <source>
        <dbReference type="EMBL" id="OOH72629.1"/>
    </source>
</evidence>
<protein>
    <submittedName>
        <fullName evidence="1">Uncharacterized protein</fullName>
    </submittedName>
</protein>
<dbReference type="EMBL" id="MPOJ01000011">
    <property type="protein sequence ID" value="OOH72629.1"/>
    <property type="molecule type" value="Genomic_DNA"/>
</dbReference>
<comment type="caution">
    <text evidence="1">The sequence shown here is derived from an EMBL/GenBank/DDBJ whole genome shotgun (WGS) entry which is preliminary data.</text>
</comment>
<accession>A0A1V3SUU1</accession>
<gene>
    <name evidence="1" type="ORF">BOX24_06420</name>
</gene>
<evidence type="ECO:0000313" key="2">
    <source>
        <dbReference type="Proteomes" id="UP000188586"/>
    </source>
</evidence>
<sequence>MKKNPDDDNSRLDELFRLLSAGEISRSQFEEATGQEWWWGDILEGLGKRILPYPIVEPKWTEAQRKLADEVF</sequence>
<name>A0A1V3SUU1_9BACT</name>
<proteinExistence type="predicted"/>
<dbReference type="AlphaFoldDB" id="A0A1V3SUU1"/>
<organism evidence="1 2">
    <name type="scientific">Leptospirillum ferriphilum</name>
    <dbReference type="NCBI Taxonomy" id="178606"/>
    <lineage>
        <taxon>Bacteria</taxon>
        <taxon>Pseudomonadati</taxon>
        <taxon>Nitrospirota</taxon>
        <taxon>Nitrospiria</taxon>
        <taxon>Nitrospirales</taxon>
        <taxon>Nitrospiraceae</taxon>
        <taxon>Leptospirillum</taxon>
    </lineage>
</organism>
<dbReference type="Proteomes" id="UP000188586">
    <property type="component" value="Unassembled WGS sequence"/>
</dbReference>
<dbReference type="RefSeq" id="WP_077304146.1">
    <property type="nucleotide sequence ID" value="NZ_MPOJ01000011.1"/>
</dbReference>
<reference evidence="1 2" key="1">
    <citation type="submission" date="2016-11" db="EMBL/GenBank/DDBJ databases">
        <title>Comparative genomics of co-occurring bacteria in distinct bioleaching systems unravels niche-specific adaptation.</title>
        <authorList>
            <person name="Zhang X."/>
            <person name="Liu X."/>
            <person name="Yin H."/>
        </authorList>
    </citation>
    <scope>NUCLEOTIDE SEQUENCE [LARGE SCALE GENOMIC DNA]</scope>
    <source>
        <strain evidence="1 2">DX</strain>
    </source>
</reference>